<evidence type="ECO:0000259" key="1">
    <source>
        <dbReference type="PROSITE" id="PS51186"/>
    </source>
</evidence>
<protein>
    <recommendedName>
        <fullName evidence="1">N-acetyltransferase domain-containing protein</fullName>
    </recommendedName>
</protein>
<dbReference type="RefSeq" id="XP_018134648.1">
    <property type="nucleotide sequence ID" value="XM_018270266.2"/>
</dbReference>
<dbReference type="PANTHER" id="PTHR42791">
    <property type="entry name" value="GNAT FAMILY ACETYLTRANSFERASE"/>
    <property type="match status" value="1"/>
</dbReference>
<feature type="domain" description="N-acetyltransferase" evidence="1">
    <location>
        <begin position="8"/>
        <end position="235"/>
    </location>
</feature>
<reference evidence="3" key="2">
    <citation type="journal article" date="2018" name="Nat. Commun.">
        <title>Extreme sensitivity to ultraviolet light in the fungal pathogen causing white-nose syndrome of bats.</title>
        <authorList>
            <person name="Palmer J.M."/>
            <person name="Drees K.P."/>
            <person name="Foster J.T."/>
            <person name="Lindner D.L."/>
        </authorList>
    </citation>
    <scope>NUCLEOTIDE SEQUENCE [LARGE SCALE GENOMIC DNA]</scope>
    <source>
        <strain evidence="3">UAMH 10579</strain>
    </source>
</reference>
<evidence type="ECO:0000313" key="2">
    <source>
        <dbReference type="EMBL" id="OBU00916.1"/>
    </source>
</evidence>
<sequence>MATSDPTIKLVPVLPGDFPALARLEAAVFGETDVGEVGFGPDRNSDAAMDQRAIILGAPPKLGETVRNMKLVRVGPAGDEEIVGYAGWVICIGRTGSEEEKKKLGTRESWAVQQDPGPEPFGPGADVKFCVDVFVRADEHMARATEGKDYAKLRMLAVLPKYQRMGLGAMMLEEGLREADKLGLQSILGASPYGIGLYRRHGYIDFEAMEFKLWEYERGKGMGIAKHVVMHRPAVAHQGI</sequence>
<dbReference type="InterPro" id="IPR052523">
    <property type="entry name" value="Trichothecene_AcTrans"/>
</dbReference>
<evidence type="ECO:0000313" key="3">
    <source>
        <dbReference type="Proteomes" id="UP000091956"/>
    </source>
</evidence>
<dbReference type="PANTHER" id="PTHR42791:SF17">
    <property type="entry name" value="ACETYLTRANSFERASE, GNAT FAMILY FAMILY (AFU_ORTHOLOGUE AFUA_8G05690)"/>
    <property type="match status" value="1"/>
</dbReference>
<dbReference type="Proteomes" id="UP000091956">
    <property type="component" value="Unassembled WGS sequence"/>
</dbReference>
<dbReference type="SUPFAM" id="SSF55729">
    <property type="entry name" value="Acyl-CoA N-acyltransferases (Nat)"/>
    <property type="match status" value="1"/>
</dbReference>
<dbReference type="Gene3D" id="3.40.630.30">
    <property type="match status" value="1"/>
</dbReference>
<dbReference type="GO" id="GO:0016747">
    <property type="term" value="F:acyltransferase activity, transferring groups other than amino-acyl groups"/>
    <property type="evidence" value="ECO:0007669"/>
    <property type="project" value="InterPro"/>
</dbReference>
<accession>A0A2P2SVQ8</accession>
<name>A0A2P2SVQ8_9PEZI</name>
<dbReference type="OrthoDB" id="2832510at2759"/>
<organism evidence="2 3">
    <name type="scientific">Pseudogymnoascus verrucosus</name>
    <dbReference type="NCBI Taxonomy" id="342668"/>
    <lineage>
        <taxon>Eukaryota</taxon>
        <taxon>Fungi</taxon>
        <taxon>Dikarya</taxon>
        <taxon>Ascomycota</taxon>
        <taxon>Pezizomycotina</taxon>
        <taxon>Leotiomycetes</taxon>
        <taxon>Thelebolales</taxon>
        <taxon>Thelebolaceae</taxon>
        <taxon>Pseudogymnoascus</taxon>
    </lineage>
</organism>
<proteinExistence type="predicted"/>
<dbReference type="AlphaFoldDB" id="A0A2P2SVQ8"/>
<gene>
    <name evidence="2" type="ORF">VE01_00738</name>
</gene>
<keyword evidence="3" id="KW-1185">Reference proteome</keyword>
<reference evidence="2 3" key="1">
    <citation type="submission" date="2016-03" db="EMBL/GenBank/DDBJ databases">
        <title>Comparative genomics of Pseudogymnoascus destructans, the fungus causing white-nose syndrome of bats.</title>
        <authorList>
            <person name="Palmer J.M."/>
            <person name="Drees K.P."/>
            <person name="Foster J.T."/>
            <person name="Lindner D.L."/>
        </authorList>
    </citation>
    <scope>NUCLEOTIDE SEQUENCE [LARGE SCALE GENOMIC DNA]</scope>
    <source>
        <strain evidence="2 3">UAMH 10579</strain>
    </source>
</reference>
<dbReference type="PROSITE" id="PS51186">
    <property type="entry name" value="GNAT"/>
    <property type="match status" value="1"/>
</dbReference>
<dbReference type="InterPro" id="IPR016181">
    <property type="entry name" value="Acyl_CoA_acyltransferase"/>
</dbReference>
<dbReference type="EMBL" id="KV460207">
    <property type="protein sequence ID" value="OBU00916.1"/>
    <property type="molecule type" value="Genomic_DNA"/>
</dbReference>
<dbReference type="InterPro" id="IPR000182">
    <property type="entry name" value="GNAT_dom"/>
</dbReference>
<dbReference type="Pfam" id="PF13508">
    <property type="entry name" value="Acetyltransf_7"/>
    <property type="match status" value="1"/>
</dbReference>
<dbReference type="GeneID" id="28834124"/>
<dbReference type="CDD" id="cd04301">
    <property type="entry name" value="NAT_SF"/>
    <property type="match status" value="1"/>
</dbReference>